<feature type="region of interest" description="Disordered" evidence="1">
    <location>
        <begin position="197"/>
        <end position="219"/>
    </location>
</feature>
<sequence length="270" mass="29348">MVPVTRRRETIEVGGGQRWRRRLQEKNVLIKESQVPSPRNLASTCTCADCCIARAATSGLGPGEVRDLEDYALSAILQSDVKGLGLLPSPPPLTATASHNLHTGAFEPECLSSLTWGAEGYPRRWLPVSARVPSLQKAESVKRITDRRSSKGEARGTKFHTDNILRSGGSGGAVTPDCQSLVVALICELLHNSGDKPLVPAPPPVSEQPAPEMADRSRPASHPTLAICHLGTLFLWVRDDMISALTETASSRITRQTSKRWMRLSGAWSW</sequence>
<evidence type="ECO:0000256" key="1">
    <source>
        <dbReference type="SAM" id="MobiDB-lite"/>
    </source>
</evidence>
<dbReference type="AlphaFoldDB" id="A0A2T7NGD0"/>
<evidence type="ECO:0000313" key="2">
    <source>
        <dbReference type="EMBL" id="PVD20192.1"/>
    </source>
</evidence>
<dbReference type="EMBL" id="PZQS01000013">
    <property type="protein sequence ID" value="PVD20192.1"/>
    <property type="molecule type" value="Genomic_DNA"/>
</dbReference>
<organism evidence="2 3">
    <name type="scientific">Pomacea canaliculata</name>
    <name type="common">Golden apple snail</name>
    <dbReference type="NCBI Taxonomy" id="400727"/>
    <lineage>
        <taxon>Eukaryota</taxon>
        <taxon>Metazoa</taxon>
        <taxon>Spiralia</taxon>
        <taxon>Lophotrochozoa</taxon>
        <taxon>Mollusca</taxon>
        <taxon>Gastropoda</taxon>
        <taxon>Caenogastropoda</taxon>
        <taxon>Architaenioglossa</taxon>
        <taxon>Ampullarioidea</taxon>
        <taxon>Ampullariidae</taxon>
        <taxon>Pomacea</taxon>
    </lineage>
</organism>
<name>A0A2T7NGD0_POMCA</name>
<accession>A0A2T7NGD0</accession>
<reference evidence="2 3" key="1">
    <citation type="submission" date="2018-04" db="EMBL/GenBank/DDBJ databases">
        <title>The genome of golden apple snail Pomacea canaliculata provides insight into stress tolerance and invasive adaptation.</title>
        <authorList>
            <person name="Liu C."/>
            <person name="Liu B."/>
            <person name="Ren Y."/>
            <person name="Zhang Y."/>
            <person name="Wang H."/>
            <person name="Li S."/>
            <person name="Jiang F."/>
            <person name="Yin L."/>
            <person name="Zhang G."/>
            <person name="Qian W."/>
            <person name="Fan W."/>
        </authorList>
    </citation>
    <scope>NUCLEOTIDE SEQUENCE [LARGE SCALE GENOMIC DNA]</scope>
    <source>
        <strain evidence="2">SZHN2017</strain>
        <tissue evidence="2">Muscle</tissue>
    </source>
</reference>
<comment type="caution">
    <text evidence="2">The sequence shown here is derived from an EMBL/GenBank/DDBJ whole genome shotgun (WGS) entry which is preliminary data.</text>
</comment>
<gene>
    <name evidence="2" type="ORF">C0Q70_20688</name>
</gene>
<feature type="region of interest" description="Disordered" evidence="1">
    <location>
        <begin position="141"/>
        <end position="163"/>
    </location>
</feature>
<evidence type="ECO:0000313" key="3">
    <source>
        <dbReference type="Proteomes" id="UP000245119"/>
    </source>
</evidence>
<protein>
    <submittedName>
        <fullName evidence="2">Uncharacterized protein</fullName>
    </submittedName>
</protein>
<proteinExistence type="predicted"/>
<keyword evidence="3" id="KW-1185">Reference proteome</keyword>
<dbReference type="Proteomes" id="UP000245119">
    <property type="component" value="Linkage Group LG13"/>
</dbReference>